<evidence type="ECO:0000313" key="5">
    <source>
        <dbReference type="Proteomes" id="UP000589521"/>
    </source>
</evidence>
<feature type="region of interest" description="Disordered" evidence="1">
    <location>
        <begin position="1222"/>
        <end position="1320"/>
    </location>
</feature>
<feature type="compositionally biased region" description="Low complexity" evidence="1">
    <location>
        <begin position="24"/>
        <end position="36"/>
    </location>
</feature>
<comment type="caution">
    <text evidence="4">The sequence shown here is derived from an EMBL/GenBank/DDBJ whole genome shotgun (WGS) entry which is preliminary data.</text>
</comment>
<proteinExistence type="predicted"/>
<evidence type="ECO:0000256" key="1">
    <source>
        <dbReference type="SAM" id="MobiDB-lite"/>
    </source>
</evidence>
<feature type="region of interest" description="Disordered" evidence="1">
    <location>
        <begin position="1"/>
        <end position="73"/>
    </location>
</feature>
<dbReference type="Pfam" id="PF18957">
    <property type="entry name" value="RibLong"/>
    <property type="match status" value="3"/>
</dbReference>
<dbReference type="Gene3D" id="2.60.40.3600">
    <property type="match status" value="2"/>
</dbReference>
<feature type="domain" description="Rib" evidence="2">
    <location>
        <begin position="1517"/>
        <end position="1581"/>
    </location>
</feature>
<feature type="compositionally biased region" description="Polar residues" evidence="1">
    <location>
        <begin position="1011"/>
        <end position="1025"/>
    </location>
</feature>
<feature type="compositionally biased region" description="Low complexity" evidence="1">
    <location>
        <begin position="1071"/>
        <end position="1081"/>
    </location>
</feature>
<dbReference type="InterPro" id="IPR015919">
    <property type="entry name" value="Cadherin-like_sf"/>
</dbReference>
<feature type="region of interest" description="Disordered" evidence="1">
    <location>
        <begin position="1130"/>
        <end position="1158"/>
    </location>
</feature>
<dbReference type="Gene3D" id="2.60.40.10">
    <property type="entry name" value="Immunoglobulins"/>
    <property type="match status" value="3"/>
</dbReference>
<feature type="compositionally biased region" description="Polar residues" evidence="1">
    <location>
        <begin position="1249"/>
        <end position="1263"/>
    </location>
</feature>
<sequence length="1581" mass="166830">MKHPKKEEVKTATSDSQKSEDKVVSSSTTETSKPEVAVPSASTAVAERTVADTSDSSVQEPAGEVVEAPSKESLQVSLPVVENASQTLVDTESLQASVDSLSNIDKVTESLQAAYVTTGNRPTRSRFRAVATGTDQNTPPFDISEAIHKPGTDMQRQGYQGKAWLYRDDTLDGTNANSKMLGGVKVYIQWVNGKGFVSPVYYSTTNEDGTFVIDLSEPVVDASGTSHSFQMAGDTKFAIRTWVENPDPAKYNIIQHGDKTYGFHTRTNRKNESWDFTAGVNRIVNSHVILQEKPFTESWLAKPKAEWSEAETVSGEWPESGNYGTLRGNVWYENGDAPGTLANQWIQGGTLPQDKGDQNATGVKVVASYVNDEVARLFDAWKNDNKNYTLDDFAAAQKQIVADYQAANGVGSHIAETVVGVVKADGSYYIPFKGLYGVSRTQQNSGLRISWKISDEEYGKVVSDADVDHNALMKWNGTIGQKHRHINSDYVYAFPLADDYAVWSNNYQTNMFQSTADTLTGAQPAANNFWQNFAILAQQPNHDVLVYDTTDNKATPGTTVESTTSGLMPNRDYQIQWFKNGEPIGAPVTVTADADGRASSVPITVEPDLSAPAVYTSGVFLQGVSTSDISTALALDSFVADVAKQADTLEPKYEDKNVVPGTPATSTPALTDKDGNPATAPAGTKFAIAPDFTAPEGYTVAIDENTGVVTVTAPASPTATTAETVEVPVVVTYPDASVDQVKANFYLDTDGDNTPDKDDADDDNDGIPDTNEGTDGTNPKDPNSAAASITPIDDQTVEQGSPIKDVPVAAQKVPTGGSLKVEGLPEGVSFDPTTNTISGTPTTAGESTVTVTVLDKEGNPVKDAQGNPVTEEFKITVTEATKAADTLEPKYEDKNVVPGTPATSTPALTDKDGNPATAPAGTKFAIAPDYTAPEGYTVAIDENTGVVTVTAPASPTATTAETVEVPVVVTYPDASVDQVKANFYLDTDGDNTPDKDDADDDNDGIPDTNEGTDGTNPKDPNSAAASITPIDDQTVEQGSPIKDVPVAAQKVPTGGSLKVEGLPEGVSFDPTTNTISGTPTTAGESTVTVTVLDKEGNPVKDAQGNPVTEEFKITVTEATKAADTLEPKYEDKNVVPGTPATSTPALTDKDGNPATAPAGTKFAIAPDYTAPEGYTVAIDENTGVVTVTAPASPTATTAETVEVPVVVTYPDASVDQVKANFYLDTDGDNTPDKDDADDDNDGIPDTNEGTDGTNPKDPNSAAASITPIDDQTVEQGSPIKDVPVAAQKVPTGGSLKVDGLPEGVSFDPTTNTISGTPTTAGESTVTVTVLDKDGNPVKDAQGNPVTEEFKITVTEPEKEADRNEPAPVVQTVKVGDQVDPAKSISNVDELPKDAKITFETPVDTSQPGDQQAMVVVTYPDGSEDKVPVTVKVEENPKQADTNEPAPVVQTVKVGDQVDPAKSISNVDELPKDAKITFETPVDTSQPGDQQVMVVVTYPDGSEDKVPVTVKVEENPTQAATNEPAPAEQVVKVGETPSAEESISNLAELPADTKVEFETPVDTSQPGDKPAMVVVTYPDGSQ</sequence>
<feature type="domain" description="Rib" evidence="2">
    <location>
        <begin position="1438"/>
        <end position="1512"/>
    </location>
</feature>
<dbReference type="Pfam" id="PF05345">
    <property type="entry name" value="He_PIG"/>
    <property type="match status" value="3"/>
</dbReference>
<dbReference type="InterPro" id="IPR059115">
    <property type="entry name" value="Rib"/>
</dbReference>
<feature type="compositionally biased region" description="Acidic residues" evidence="1">
    <location>
        <begin position="1225"/>
        <end position="1242"/>
    </location>
</feature>
<feature type="region of interest" description="Disordered" evidence="1">
    <location>
        <begin position="1534"/>
        <end position="1553"/>
    </location>
</feature>
<organism evidence="4 5">
    <name type="scientific">Streptococcus danieliae</name>
    <dbReference type="NCBI Taxonomy" id="747656"/>
    <lineage>
        <taxon>Bacteria</taxon>
        <taxon>Bacillati</taxon>
        <taxon>Bacillota</taxon>
        <taxon>Bacilli</taxon>
        <taxon>Lactobacillales</taxon>
        <taxon>Streptococcaceae</taxon>
        <taxon>Streptococcus</taxon>
    </lineage>
</organism>
<evidence type="ECO:0000313" key="4">
    <source>
        <dbReference type="EMBL" id="NYS95737.1"/>
    </source>
</evidence>
<feature type="region of interest" description="Disordered" evidence="1">
    <location>
        <begin position="654"/>
        <end position="682"/>
    </location>
</feature>
<feature type="compositionally biased region" description="Acidic residues" evidence="1">
    <location>
        <begin position="749"/>
        <end position="766"/>
    </location>
</feature>
<dbReference type="InterPro" id="IPR013783">
    <property type="entry name" value="Ig-like_fold"/>
</dbReference>
<accession>A0A7Z0M4J0</accession>
<feature type="compositionally biased region" description="Basic and acidic residues" evidence="1">
    <location>
        <begin position="1"/>
        <end position="10"/>
    </location>
</feature>
<dbReference type="InterPro" id="IPR012706">
    <property type="entry name" value="Rib_alpha_Esp_rpt"/>
</dbReference>
<feature type="region of interest" description="Disordered" evidence="1">
    <location>
        <begin position="892"/>
        <end position="920"/>
    </location>
</feature>
<reference evidence="4 5" key="1">
    <citation type="submission" date="2020-07" db="EMBL/GenBank/DDBJ databases">
        <title>MOT database genomes.</title>
        <authorList>
            <person name="Joseph S."/>
            <person name="Aduse-Opoku J."/>
            <person name="Hashim A."/>
            <person name="Wade W."/>
            <person name="Curtis M."/>
        </authorList>
    </citation>
    <scope>NUCLEOTIDE SEQUENCE [LARGE SCALE GENOMIC DNA]</scope>
    <source>
        <strain evidence="4 5">STR</strain>
    </source>
</reference>
<feature type="domain" description="Long Rib" evidence="3">
    <location>
        <begin position="646"/>
        <end position="745"/>
    </location>
</feature>
<feature type="domain" description="Rib" evidence="2">
    <location>
        <begin position="1359"/>
        <end position="1433"/>
    </location>
</feature>
<dbReference type="InterPro" id="IPR044055">
    <property type="entry name" value="RibLong"/>
</dbReference>
<feature type="region of interest" description="Disordered" evidence="1">
    <location>
        <begin position="1558"/>
        <end position="1581"/>
    </location>
</feature>
<feature type="compositionally biased region" description="Acidic residues" evidence="1">
    <location>
        <begin position="987"/>
        <end position="1004"/>
    </location>
</feature>
<dbReference type="SUPFAM" id="SSF49313">
    <property type="entry name" value="Cadherin-like"/>
    <property type="match status" value="3"/>
</dbReference>
<dbReference type="EMBL" id="JACBXX010000036">
    <property type="protein sequence ID" value="NYS95737.1"/>
    <property type="molecule type" value="Genomic_DNA"/>
</dbReference>
<feature type="non-terminal residue" evidence="4">
    <location>
        <position position="1581"/>
    </location>
</feature>
<protein>
    <submittedName>
        <fullName evidence="4">Putative Ig domain-containing protein</fullName>
    </submittedName>
</protein>
<dbReference type="Proteomes" id="UP000589521">
    <property type="component" value="Unassembled WGS sequence"/>
</dbReference>
<gene>
    <name evidence="4" type="ORF">HZY94_00710</name>
</gene>
<dbReference type="NCBIfam" id="NF038186">
    <property type="entry name" value="YPDG_rpt"/>
    <property type="match status" value="3"/>
</dbReference>
<feature type="compositionally biased region" description="Low complexity" evidence="1">
    <location>
        <begin position="1309"/>
        <end position="1319"/>
    </location>
</feature>
<evidence type="ECO:0000259" key="3">
    <source>
        <dbReference type="Pfam" id="PF18957"/>
    </source>
</evidence>
<feature type="domain" description="Long Rib" evidence="3">
    <location>
        <begin position="1122"/>
        <end position="1221"/>
    </location>
</feature>
<feature type="compositionally biased region" description="Polar residues" evidence="1">
    <location>
        <begin position="773"/>
        <end position="787"/>
    </location>
</feature>
<dbReference type="GO" id="GO:0016020">
    <property type="term" value="C:membrane"/>
    <property type="evidence" value="ECO:0007669"/>
    <property type="project" value="InterPro"/>
</dbReference>
<feature type="domain" description="Long Rib" evidence="3">
    <location>
        <begin position="884"/>
        <end position="983"/>
    </location>
</feature>
<dbReference type="NCBIfam" id="TIGR02331">
    <property type="entry name" value="rib_alpha"/>
    <property type="match status" value="3"/>
</dbReference>
<feature type="compositionally biased region" description="Low complexity" evidence="1">
    <location>
        <begin position="833"/>
        <end position="843"/>
    </location>
</feature>
<dbReference type="GO" id="GO:0005509">
    <property type="term" value="F:calcium ion binding"/>
    <property type="evidence" value="ECO:0007669"/>
    <property type="project" value="InterPro"/>
</dbReference>
<evidence type="ECO:0000259" key="2">
    <source>
        <dbReference type="Pfam" id="PF08428"/>
    </source>
</evidence>
<dbReference type="Pfam" id="PF08428">
    <property type="entry name" value="Rib"/>
    <property type="match status" value="3"/>
</dbReference>
<feature type="region of interest" description="Disordered" evidence="1">
    <location>
        <begin position="984"/>
        <end position="1083"/>
    </location>
</feature>
<dbReference type="RefSeq" id="WP_179924549.1">
    <property type="nucleotide sequence ID" value="NZ_JACBXX010000036.1"/>
</dbReference>
<feature type="region of interest" description="Disordered" evidence="1">
    <location>
        <begin position="746"/>
        <end position="846"/>
    </location>
</feature>
<name>A0A7Z0M4J0_9STRE</name>